<accession>A0A362X7A5</accession>
<keyword evidence="1" id="KW-1133">Transmembrane helix</keyword>
<protein>
    <submittedName>
        <fullName evidence="3">Lysophospholipase L1-like esterase</fullName>
    </submittedName>
</protein>
<feature type="transmembrane region" description="Helical" evidence="1">
    <location>
        <begin position="7"/>
        <end position="23"/>
    </location>
</feature>
<reference evidence="3 4" key="1">
    <citation type="submission" date="2018-02" db="EMBL/GenBank/DDBJ databases">
        <title>Genomic Encyclopedia of Archaeal and Bacterial Type Strains, Phase II (KMG-II): from individual species to whole genera.</title>
        <authorList>
            <person name="Goeker M."/>
        </authorList>
    </citation>
    <scope>NUCLEOTIDE SEQUENCE [LARGE SCALE GENOMIC DNA]</scope>
    <source>
        <strain evidence="3 4">DSM 21165</strain>
    </source>
</reference>
<organism evidence="3 4">
    <name type="scientific">Jejuia pallidilutea</name>
    <dbReference type="NCBI Taxonomy" id="504487"/>
    <lineage>
        <taxon>Bacteria</taxon>
        <taxon>Pseudomonadati</taxon>
        <taxon>Bacteroidota</taxon>
        <taxon>Flavobacteriia</taxon>
        <taxon>Flavobacteriales</taxon>
        <taxon>Flavobacteriaceae</taxon>
        <taxon>Jejuia</taxon>
    </lineage>
</organism>
<feature type="domain" description="SGNH hydrolase-type esterase" evidence="2">
    <location>
        <begin position="137"/>
        <end position="300"/>
    </location>
</feature>
<evidence type="ECO:0000256" key="1">
    <source>
        <dbReference type="SAM" id="Phobius"/>
    </source>
</evidence>
<dbReference type="EMBL" id="PVEO01000004">
    <property type="protein sequence ID" value="PQV48982.1"/>
    <property type="molecule type" value="Genomic_DNA"/>
</dbReference>
<gene>
    <name evidence="3" type="ORF">CLV33_104189</name>
</gene>
<dbReference type="Gene3D" id="2.60.40.1180">
    <property type="entry name" value="Golgi alpha-mannosidase II"/>
    <property type="match status" value="1"/>
</dbReference>
<dbReference type="PANTHER" id="PTHR30383:SF5">
    <property type="entry name" value="SGNH HYDROLASE-TYPE ESTERASE DOMAIN-CONTAINING PROTEIN"/>
    <property type="match status" value="1"/>
</dbReference>
<name>A0A362X7A5_9FLAO</name>
<dbReference type="InterPro" id="IPR013780">
    <property type="entry name" value="Glyco_hydro_b"/>
</dbReference>
<dbReference type="Pfam" id="PF13472">
    <property type="entry name" value="Lipase_GDSL_2"/>
    <property type="match status" value="1"/>
</dbReference>
<comment type="caution">
    <text evidence="3">The sequence shown here is derived from an EMBL/GenBank/DDBJ whole genome shotgun (WGS) entry which is preliminary data.</text>
</comment>
<evidence type="ECO:0000313" key="3">
    <source>
        <dbReference type="EMBL" id="PQV48982.1"/>
    </source>
</evidence>
<sequence length="315" mass="35406">MNLSKKIIIVTIAIIFNVLVGFAQSNNYAKPDWGAYTSEGGFIYAHVNQWPKDGKLVIDRAIKPREARLVSDPSKKLKIKLIDGNLTVLLPKNEPDVEVPIIKIQLIPNDDWANLKRYKKANMALKSTREKENRVVFMGNSITERWVDFHPEFFTENNYVGRGISGQTSSQMLLRFKQDVINLNPVAVVIHAGTNDIAGNRGLITVPEIADNIFSMAELAKANNIKVILASVLPASSYSWSPSIEPIEKISELNTLIEAYAKKHNIVYLDYYSKMVNDEKGLIKAYGRDTVHPNIEGYAIMEPLVIKAIRKALKK</sequence>
<dbReference type="GO" id="GO:0004622">
    <property type="term" value="F:phosphatidylcholine lysophospholipase activity"/>
    <property type="evidence" value="ECO:0007669"/>
    <property type="project" value="TreeGrafter"/>
</dbReference>
<dbReference type="CDD" id="cd04501">
    <property type="entry name" value="SGNH_hydrolase_like_4"/>
    <property type="match status" value="1"/>
</dbReference>
<dbReference type="PANTHER" id="PTHR30383">
    <property type="entry name" value="THIOESTERASE 1/PROTEASE 1/LYSOPHOSPHOLIPASE L1"/>
    <property type="match status" value="1"/>
</dbReference>
<dbReference type="SUPFAM" id="SSF52266">
    <property type="entry name" value="SGNH hydrolase"/>
    <property type="match status" value="1"/>
</dbReference>
<dbReference type="InterPro" id="IPR013830">
    <property type="entry name" value="SGNH_hydro"/>
</dbReference>
<keyword evidence="1" id="KW-0472">Membrane</keyword>
<dbReference type="AlphaFoldDB" id="A0A362X7A5"/>
<proteinExistence type="predicted"/>
<evidence type="ECO:0000259" key="2">
    <source>
        <dbReference type="Pfam" id="PF13472"/>
    </source>
</evidence>
<evidence type="ECO:0000313" key="4">
    <source>
        <dbReference type="Proteomes" id="UP000251545"/>
    </source>
</evidence>
<keyword evidence="1" id="KW-0812">Transmembrane</keyword>
<dbReference type="RefSeq" id="WP_244906410.1">
    <property type="nucleotide sequence ID" value="NZ_PVEO01000004.1"/>
</dbReference>
<dbReference type="Gene3D" id="3.40.50.1110">
    <property type="entry name" value="SGNH hydrolase"/>
    <property type="match status" value="1"/>
</dbReference>
<dbReference type="InterPro" id="IPR036514">
    <property type="entry name" value="SGNH_hydro_sf"/>
</dbReference>
<dbReference type="Proteomes" id="UP000251545">
    <property type="component" value="Unassembled WGS sequence"/>
</dbReference>
<dbReference type="InterPro" id="IPR051532">
    <property type="entry name" value="Ester_Hydrolysis_Enzymes"/>
</dbReference>